<dbReference type="Gene3D" id="3.40.50.720">
    <property type="entry name" value="NAD(P)-binding Rossmann-like Domain"/>
    <property type="match status" value="1"/>
</dbReference>
<dbReference type="InterPro" id="IPR013120">
    <property type="entry name" value="FAR_NAD-bd"/>
</dbReference>
<keyword evidence="5" id="KW-1185">Reference proteome</keyword>
<keyword evidence="1" id="KW-0596">Phosphopantetheine</keyword>
<reference evidence="4" key="1">
    <citation type="submission" date="2020-02" db="EMBL/GenBank/DDBJ databases">
        <authorList>
            <person name="Palmer J.M."/>
        </authorList>
    </citation>
    <scope>NUCLEOTIDE SEQUENCE</scope>
    <source>
        <strain evidence="4">EPUS1.4</strain>
        <tissue evidence="4">Thallus</tissue>
    </source>
</reference>
<accession>A0A8H7E263</accession>
<dbReference type="Pfam" id="PF07993">
    <property type="entry name" value="NAD_binding_4"/>
    <property type="match status" value="1"/>
</dbReference>
<dbReference type="InterPro" id="IPR051414">
    <property type="entry name" value="Adenylate-forming_Reductase"/>
</dbReference>
<dbReference type="InterPro" id="IPR036291">
    <property type="entry name" value="NAD(P)-bd_dom_sf"/>
</dbReference>
<evidence type="ECO:0000256" key="2">
    <source>
        <dbReference type="ARBA" id="ARBA00022553"/>
    </source>
</evidence>
<feature type="domain" description="Thioester reductase (TE)" evidence="3">
    <location>
        <begin position="31"/>
        <end position="213"/>
    </location>
</feature>
<comment type="caution">
    <text evidence="4">The sequence shown here is derived from an EMBL/GenBank/DDBJ whole genome shotgun (WGS) entry which is preliminary data.</text>
</comment>
<keyword evidence="2" id="KW-0597">Phosphoprotein</keyword>
<evidence type="ECO:0000259" key="3">
    <source>
        <dbReference type="Pfam" id="PF07993"/>
    </source>
</evidence>
<dbReference type="PANTHER" id="PTHR43439:SF2">
    <property type="entry name" value="ENZYME, PUTATIVE (JCVI)-RELATED"/>
    <property type="match status" value="1"/>
</dbReference>
<organism evidence="4 5">
    <name type="scientific">Endocarpon pusillum</name>
    <dbReference type="NCBI Taxonomy" id="364733"/>
    <lineage>
        <taxon>Eukaryota</taxon>
        <taxon>Fungi</taxon>
        <taxon>Dikarya</taxon>
        <taxon>Ascomycota</taxon>
        <taxon>Pezizomycotina</taxon>
        <taxon>Eurotiomycetes</taxon>
        <taxon>Chaetothyriomycetidae</taxon>
        <taxon>Verrucariales</taxon>
        <taxon>Verrucariaceae</taxon>
        <taxon>Endocarpon</taxon>
    </lineage>
</organism>
<evidence type="ECO:0000313" key="4">
    <source>
        <dbReference type="EMBL" id="KAF7505348.1"/>
    </source>
</evidence>
<dbReference type="PANTHER" id="PTHR43439">
    <property type="entry name" value="PHENYLACETATE-COENZYME A LIGASE"/>
    <property type="match status" value="1"/>
</dbReference>
<dbReference type="OrthoDB" id="429813at2759"/>
<protein>
    <recommendedName>
        <fullName evidence="3">Thioester reductase (TE) domain-containing protein</fullName>
    </recommendedName>
</protein>
<sequence length="224" mass="24659">MESLLDRYVQSLPVDNQHQQLPVTQGSTVLLTGSTGSLGSYLLDELSNDPNVQHIICLDRTSSAAEKHRDTGLKRGLTSLDPERVEFLKANLADPQLGLENEVYERLKNTVTYMILCQWPVNFNWTLSSFEPSIAGVRNLAFMAAKSAPSAFVLFVSSVASVGGWQGLEETPETPIHDLTVAANMGYGQSKLIAEDLMDKASEISGVRSAVCRRPRRARIEHVE</sequence>
<gene>
    <name evidence="4" type="ORF">GJ744_001051</name>
</gene>
<name>A0A8H7E263_9EURO</name>
<proteinExistence type="predicted"/>
<dbReference type="Proteomes" id="UP000606974">
    <property type="component" value="Unassembled WGS sequence"/>
</dbReference>
<dbReference type="EMBL" id="JAACFV010000112">
    <property type="protein sequence ID" value="KAF7505348.1"/>
    <property type="molecule type" value="Genomic_DNA"/>
</dbReference>
<dbReference type="SUPFAM" id="SSF51735">
    <property type="entry name" value="NAD(P)-binding Rossmann-fold domains"/>
    <property type="match status" value="1"/>
</dbReference>
<evidence type="ECO:0000256" key="1">
    <source>
        <dbReference type="ARBA" id="ARBA00022450"/>
    </source>
</evidence>
<evidence type="ECO:0000313" key="5">
    <source>
        <dbReference type="Proteomes" id="UP000606974"/>
    </source>
</evidence>
<dbReference type="AlphaFoldDB" id="A0A8H7E263"/>